<protein>
    <submittedName>
        <fullName evidence="4">Oxidoreductase</fullName>
    </submittedName>
</protein>
<dbReference type="Gene3D" id="3.40.50.720">
    <property type="entry name" value="NAD(P)-binding Rossmann-like Domain"/>
    <property type="match status" value="1"/>
</dbReference>
<gene>
    <name evidence="4" type="ORF">Pflav_029050</name>
</gene>
<name>A0A6F8XRM9_9ACTN</name>
<dbReference type="PANTHER" id="PTHR43818:SF11">
    <property type="entry name" value="BCDNA.GH03377"/>
    <property type="match status" value="1"/>
</dbReference>
<evidence type="ECO:0000313" key="4">
    <source>
        <dbReference type="EMBL" id="BCB76495.1"/>
    </source>
</evidence>
<dbReference type="InterPro" id="IPR050463">
    <property type="entry name" value="Gfo/Idh/MocA_oxidrdct_glycsds"/>
</dbReference>
<reference evidence="4 5" key="1">
    <citation type="submission" date="2020-03" db="EMBL/GenBank/DDBJ databases">
        <title>Whole genome shotgun sequence of Phytohabitans flavus NBRC 107702.</title>
        <authorList>
            <person name="Komaki H."/>
            <person name="Tamura T."/>
        </authorList>
    </citation>
    <scope>NUCLEOTIDE SEQUENCE [LARGE SCALE GENOMIC DNA]</scope>
    <source>
        <strain evidence="4 5">NBRC 107702</strain>
    </source>
</reference>
<dbReference type="InterPro" id="IPR036291">
    <property type="entry name" value="NAD(P)-bd_dom_sf"/>
</dbReference>
<proteinExistence type="predicted"/>
<dbReference type="GO" id="GO:0016491">
    <property type="term" value="F:oxidoreductase activity"/>
    <property type="evidence" value="ECO:0007669"/>
    <property type="project" value="UniProtKB-KW"/>
</dbReference>
<feature type="domain" description="Gfo/Idh/MocA-like oxidoreductase N-terminal" evidence="2">
    <location>
        <begin position="4"/>
        <end position="123"/>
    </location>
</feature>
<dbReference type="AlphaFoldDB" id="A0A6F8XRM9"/>
<dbReference type="Pfam" id="PF22725">
    <property type="entry name" value="GFO_IDH_MocA_C3"/>
    <property type="match status" value="1"/>
</dbReference>
<dbReference type="Proteomes" id="UP000502508">
    <property type="component" value="Chromosome"/>
</dbReference>
<dbReference type="EMBL" id="AP022870">
    <property type="protein sequence ID" value="BCB76495.1"/>
    <property type="molecule type" value="Genomic_DNA"/>
</dbReference>
<dbReference type="SUPFAM" id="SSF55347">
    <property type="entry name" value="Glyceraldehyde-3-phosphate dehydrogenase-like, C-terminal domain"/>
    <property type="match status" value="1"/>
</dbReference>
<keyword evidence="1" id="KW-0560">Oxidoreductase</keyword>
<dbReference type="Pfam" id="PF01408">
    <property type="entry name" value="GFO_IDH_MocA"/>
    <property type="match status" value="1"/>
</dbReference>
<reference evidence="4 5" key="2">
    <citation type="submission" date="2020-03" db="EMBL/GenBank/DDBJ databases">
        <authorList>
            <person name="Ichikawa N."/>
            <person name="Kimura A."/>
            <person name="Kitahashi Y."/>
            <person name="Uohara A."/>
        </authorList>
    </citation>
    <scope>NUCLEOTIDE SEQUENCE [LARGE SCALE GENOMIC DNA]</scope>
    <source>
        <strain evidence="4 5">NBRC 107702</strain>
    </source>
</reference>
<organism evidence="4 5">
    <name type="scientific">Phytohabitans flavus</name>
    <dbReference type="NCBI Taxonomy" id="1076124"/>
    <lineage>
        <taxon>Bacteria</taxon>
        <taxon>Bacillati</taxon>
        <taxon>Actinomycetota</taxon>
        <taxon>Actinomycetes</taxon>
        <taxon>Micromonosporales</taxon>
        <taxon>Micromonosporaceae</taxon>
    </lineage>
</organism>
<dbReference type="Gene3D" id="3.30.360.10">
    <property type="entry name" value="Dihydrodipicolinate Reductase, domain 2"/>
    <property type="match status" value="1"/>
</dbReference>
<feature type="domain" description="GFO/IDH/MocA-like oxidoreductase" evidence="3">
    <location>
        <begin position="136"/>
        <end position="272"/>
    </location>
</feature>
<dbReference type="SUPFAM" id="SSF51735">
    <property type="entry name" value="NAD(P)-binding Rossmann-fold domains"/>
    <property type="match status" value="1"/>
</dbReference>
<evidence type="ECO:0000259" key="3">
    <source>
        <dbReference type="Pfam" id="PF22725"/>
    </source>
</evidence>
<dbReference type="GO" id="GO:0000166">
    <property type="term" value="F:nucleotide binding"/>
    <property type="evidence" value="ECO:0007669"/>
    <property type="project" value="InterPro"/>
</dbReference>
<dbReference type="InterPro" id="IPR000683">
    <property type="entry name" value="Gfo/Idh/MocA-like_OxRdtase_N"/>
</dbReference>
<sequence length="387" mass="42125">MDPMKIAVLGAGNIAIQPNGVLPNLHHIPDKAVVTAVADPVEEKAKDAAARFGIPKAFTNLDDMLDYGDFDAVVNLTPIPVHGETSLKILQAGKHLTTEKPVAVTIDEADALAEAADAKGLTVVCAPPNMLYPTRREARRLLAANTIGQVCFVRHRSSGPGPAAGAWPTDPSWFYQKGSGPMFDIGVYSMHEVLGILNRPAKRVFGFFGITEATRTVPSGPVAGLTFPVTANDNNLVLLDFGDSVFCVIDGTYNVWAAKSPRMEIFGREGVLNMWRNLNETEGQQLEVYRVDNERGTRGWFDVDIRDLQFAQQHVNNLKRALIVEHLVDVVRGTRPNELTLDIARHGLEIMLAAEETSLTGQAVELKTSFTPAKFDKAVRDGALIHG</sequence>
<evidence type="ECO:0000313" key="5">
    <source>
        <dbReference type="Proteomes" id="UP000502508"/>
    </source>
</evidence>
<evidence type="ECO:0000256" key="1">
    <source>
        <dbReference type="ARBA" id="ARBA00023002"/>
    </source>
</evidence>
<keyword evidence="5" id="KW-1185">Reference proteome</keyword>
<dbReference type="KEGG" id="pfla:Pflav_029050"/>
<evidence type="ECO:0000259" key="2">
    <source>
        <dbReference type="Pfam" id="PF01408"/>
    </source>
</evidence>
<dbReference type="PANTHER" id="PTHR43818">
    <property type="entry name" value="BCDNA.GH03377"/>
    <property type="match status" value="1"/>
</dbReference>
<accession>A0A6F8XRM9</accession>
<dbReference type="InterPro" id="IPR055170">
    <property type="entry name" value="GFO_IDH_MocA-like_dom"/>
</dbReference>